<feature type="signal peptide" evidence="1">
    <location>
        <begin position="1"/>
        <end position="19"/>
    </location>
</feature>
<feature type="chain" id="PRO_5008894755" description="DUF2279 domain-containing protein" evidence="1">
    <location>
        <begin position="20"/>
        <end position="293"/>
    </location>
</feature>
<dbReference type="AlphaFoldDB" id="A0A1C9U4V8"/>
<evidence type="ECO:0000313" key="2">
    <source>
        <dbReference type="EMBL" id="AOR51173.1"/>
    </source>
</evidence>
<keyword evidence="1" id="KW-0732">Signal</keyword>
<organism evidence="2">
    <name type="scientific">uncultured bacterium pAM1</name>
    <dbReference type="NCBI Taxonomy" id="1781153"/>
    <lineage>
        <taxon>Bacteria</taxon>
        <taxon>environmental samples</taxon>
    </lineage>
</organism>
<proteinExistence type="predicted"/>
<dbReference type="InterPro" id="IPR018736">
    <property type="entry name" value="DUF2279_periplasmic_lipo"/>
</dbReference>
<evidence type="ECO:0000256" key="1">
    <source>
        <dbReference type="SAM" id="SignalP"/>
    </source>
</evidence>
<reference evidence="2" key="1">
    <citation type="journal article" date="2016" name="Sci. Rep.">
        <title>Triclosan Resistome from Metagenome Reveals Diverse Enoyl Acyl Carrier Protein Reductases and Selective Enrichment of Triclosan Resistance Genes.</title>
        <authorList>
            <person name="Khan R."/>
            <person name="Kong H.G."/>
            <person name="Jung Y.H."/>
            <person name="Choi J."/>
            <person name="Baek K.Y."/>
            <person name="Hwang E.C."/>
            <person name="Lee S.W."/>
        </authorList>
    </citation>
    <scope>NUCLEOTIDE SEQUENCE</scope>
</reference>
<sequence length="293" mass="33541">MKNALLLFIMTAQLSAAQAVQDSMVNTSEKNTAVTYGLVAYSGATVYLQYHWWWEGNYHAFRSENDGFWDNYSLGVDKVGHFYTSYLYFSVAHEFFRWADYDEETSMWLAILFPAFHALSIEIGDGFSTYAYSNVDLVANSLGIGYGILQTKIPFFNNFTFKWSYYPSGIIPFDGRFRITDDYDGHIYWLSADIYQLLPASMQEYYPRWLSIAVGYGGKNISGRPSWIGTPISSPGRPERKWAVSFDYNLMELPMEGGLWNPVKTLLNRFKFPAPGVRKTQGGTEEFVPVILH</sequence>
<dbReference type="EMBL" id="KT982363">
    <property type="protein sequence ID" value="AOR51173.1"/>
    <property type="molecule type" value="Genomic_DNA"/>
</dbReference>
<protein>
    <recommendedName>
        <fullName evidence="3">DUF2279 domain-containing protein</fullName>
    </recommendedName>
</protein>
<evidence type="ECO:0008006" key="3">
    <source>
        <dbReference type="Google" id="ProtNLM"/>
    </source>
</evidence>
<name>A0A1C9U4V8_9BACT</name>
<accession>A0A1C9U4V8</accession>
<dbReference type="Pfam" id="PF10043">
    <property type="entry name" value="DUF2279"/>
    <property type="match status" value="1"/>
</dbReference>